<dbReference type="Pfam" id="PF08282">
    <property type="entry name" value="Hydrolase_3"/>
    <property type="match status" value="1"/>
</dbReference>
<dbReference type="InterPro" id="IPR004014">
    <property type="entry name" value="ATPase_P-typ_cation-transptr_N"/>
</dbReference>
<evidence type="ECO:0000256" key="12">
    <source>
        <dbReference type="SAM" id="Phobius"/>
    </source>
</evidence>
<dbReference type="PANTHER" id="PTHR43294:SF20">
    <property type="entry name" value="P-TYPE ATPASE"/>
    <property type="match status" value="1"/>
</dbReference>
<keyword evidence="9 12" id="KW-1133">Transmembrane helix</keyword>
<dbReference type="OrthoDB" id="391538at2"/>
<dbReference type="FunFam" id="2.70.150.10:FF:000160">
    <property type="entry name" value="Sarcoplasmic/endoplasmic reticulum calcium ATPase 1"/>
    <property type="match status" value="1"/>
</dbReference>
<dbReference type="SUPFAM" id="SSF81665">
    <property type="entry name" value="Calcium ATPase, transmembrane domain M"/>
    <property type="match status" value="1"/>
</dbReference>
<evidence type="ECO:0000256" key="8">
    <source>
        <dbReference type="ARBA" id="ARBA00022967"/>
    </source>
</evidence>
<comment type="similarity">
    <text evidence="2">Belongs to the cation transport ATPase (P-type) (TC 3.A.3) family. Type IIA subfamily.</text>
</comment>
<dbReference type="InterPro" id="IPR044492">
    <property type="entry name" value="P_typ_ATPase_HD_dom"/>
</dbReference>
<sequence length="1022" mass="105487">MRRRSGRGATVWLMESALSAATVICTALPSRLRLRDNRVRHRPDLGRTLGKRIGDAFPGLSVDVSDLTGSILIRGVEVPDADHLRNFVERVLDGALAPEGHGRSETGEPEPPIGHPHWPDGSDTPAAAPHAETLDRLVEEIGGDTVRGLDADDAAERIVRFGLNTLPKAEARSSAAIFAGQLTSLPVALLGASAALSFFTGGLADAAVILGVVLLNAGIGTVTERQAERTIAGLANYEPRNVRVVRGGAVMEIDPAHLAPGDLLLLEPGTLVPADARLVIAEALTVNESALTGEAMPVHKEAGVVLAPDIVLADRANMVFRGTAVTGGSGVALVVSTGSSTEIGRIQSLLGSLQPPPTPIERQLGEVEKELVVVNALISAAVFGIGLMRGHPLISILRSAISLAVAAIPEGLPAVAATTLAFGINDMRKRQIFVRKLDAVETLGAVEVIGLDKTGTLTGATMSLAEVHAAGSLIDMDCGRIAGSNDGTIAEDRQDVLRQLLETAMLVSEATVETDADGVRRIVGSATESALVEAALAHGIDLAGLKEAQPVVELAARADGRKRMSALCRSEDRLLLAVKGDPAEVLARSAHIRTATGTRPLTREDRDAVLAANEGMAGRALRVLGVASRDGGGDPRDEADLTWLGLVGIANPLRPNVRPVIGAMHGAGIRTVMITGDQSATAFAIAREVGLATGGDVRVFEAGRLAGMKPEVLAAVAGSPDVFARVSPTEKLGIVRALQSHGSVVAMTGDGINDGPALKAANIGIAMGADGTDVAREVADIVLATDDLEGIVEAIRLGRASYDNIRKVLRFLVSTNASETVVMLGATALGIAEPLSPMQLLMLNLLTDVFPALALGLEPPEENVLRRPPHDPKASILDVSDFRKIVREGLVIGGVALAGFLANGQAGGVRRGGTIAFHGLTLAQLLHAFSCRQTSTGLTAGWGAPANPALYAALAGCLGIQAGAQMLPATRRLLGLTPLGASGLAGALAIAAAATVGNRLLATIFDEPGPQAEGEGTWSTAT</sequence>
<dbReference type="GO" id="GO:0012505">
    <property type="term" value="C:endomembrane system"/>
    <property type="evidence" value="ECO:0007669"/>
    <property type="project" value="UniProtKB-SubCell"/>
</dbReference>
<dbReference type="GO" id="GO:0005524">
    <property type="term" value="F:ATP binding"/>
    <property type="evidence" value="ECO:0007669"/>
    <property type="project" value="UniProtKB-KW"/>
</dbReference>
<dbReference type="InterPro" id="IPR023298">
    <property type="entry name" value="ATPase_P-typ_TM_dom_sf"/>
</dbReference>
<dbReference type="Gene3D" id="3.40.1110.10">
    <property type="entry name" value="Calcium-transporting ATPase, cytoplasmic domain N"/>
    <property type="match status" value="1"/>
</dbReference>
<dbReference type="KEGG" id="hdi:HDIA_0397"/>
<dbReference type="SFLD" id="SFLDF00027">
    <property type="entry name" value="p-type_atpase"/>
    <property type="match status" value="1"/>
</dbReference>
<feature type="domain" description="Cation-transporting P-type ATPase N-terminal" evidence="13">
    <location>
        <begin position="128"/>
        <end position="202"/>
    </location>
</feature>
<keyword evidence="5" id="KW-0547">Nucleotide-binding</keyword>
<dbReference type="InterPro" id="IPR023299">
    <property type="entry name" value="ATPase_P-typ_cyto_dom_N"/>
</dbReference>
<accession>A0A2C9D198</accession>
<dbReference type="EMBL" id="LT960614">
    <property type="protein sequence ID" value="SON53938.1"/>
    <property type="molecule type" value="Genomic_DNA"/>
</dbReference>
<dbReference type="InterPro" id="IPR018303">
    <property type="entry name" value="ATPase_P-typ_P_site"/>
</dbReference>
<dbReference type="Pfam" id="PF13246">
    <property type="entry name" value="Cation_ATPase"/>
    <property type="match status" value="1"/>
</dbReference>
<dbReference type="Proteomes" id="UP000223606">
    <property type="component" value="Chromosome 1"/>
</dbReference>
<organism evidence="14 15">
    <name type="scientific">Hartmannibacter diazotrophicus</name>
    <dbReference type="NCBI Taxonomy" id="1482074"/>
    <lineage>
        <taxon>Bacteria</taxon>
        <taxon>Pseudomonadati</taxon>
        <taxon>Pseudomonadota</taxon>
        <taxon>Alphaproteobacteria</taxon>
        <taxon>Hyphomicrobiales</taxon>
        <taxon>Pleomorphomonadaceae</taxon>
        <taxon>Hartmannibacter</taxon>
    </lineage>
</organism>
<dbReference type="PANTHER" id="PTHR43294">
    <property type="entry name" value="SODIUM/POTASSIUM-TRANSPORTING ATPASE SUBUNIT ALPHA"/>
    <property type="match status" value="1"/>
</dbReference>
<evidence type="ECO:0000256" key="2">
    <source>
        <dbReference type="ARBA" id="ARBA00005675"/>
    </source>
</evidence>
<dbReference type="Gene3D" id="3.40.50.1000">
    <property type="entry name" value="HAD superfamily/HAD-like"/>
    <property type="match status" value="1"/>
</dbReference>
<dbReference type="GO" id="GO:0036376">
    <property type="term" value="P:sodium ion export across plasma membrane"/>
    <property type="evidence" value="ECO:0007669"/>
    <property type="project" value="TreeGrafter"/>
</dbReference>
<dbReference type="InterPro" id="IPR008250">
    <property type="entry name" value="ATPase_P-typ_transduc_dom_A_sf"/>
</dbReference>
<keyword evidence="15" id="KW-1185">Reference proteome</keyword>
<feature type="transmembrane region" description="Helical" evidence="12">
    <location>
        <begin position="371"/>
        <end position="388"/>
    </location>
</feature>
<feature type="region of interest" description="Disordered" evidence="11">
    <location>
        <begin position="97"/>
        <end position="128"/>
    </location>
</feature>
<dbReference type="GO" id="GO:0006883">
    <property type="term" value="P:intracellular sodium ion homeostasis"/>
    <property type="evidence" value="ECO:0007669"/>
    <property type="project" value="TreeGrafter"/>
</dbReference>
<dbReference type="GO" id="GO:0030007">
    <property type="term" value="P:intracellular potassium ion homeostasis"/>
    <property type="evidence" value="ECO:0007669"/>
    <property type="project" value="TreeGrafter"/>
</dbReference>
<reference evidence="15" key="1">
    <citation type="submission" date="2017-09" db="EMBL/GenBank/DDBJ databases">
        <title>Genome sequence of Nannocystis excedens DSM 71.</title>
        <authorList>
            <person name="Blom J."/>
        </authorList>
    </citation>
    <scope>NUCLEOTIDE SEQUENCE [LARGE SCALE GENOMIC DNA]</scope>
    <source>
        <strain evidence="15">type strain: E19</strain>
    </source>
</reference>
<dbReference type="SFLD" id="SFLDG00002">
    <property type="entry name" value="C1.7:_P-type_atpase_like"/>
    <property type="match status" value="1"/>
</dbReference>
<feature type="transmembrane region" description="Helical" evidence="12">
    <location>
        <begin position="202"/>
        <end position="222"/>
    </location>
</feature>
<dbReference type="InterPro" id="IPR023214">
    <property type="entry name" value="HAD_sf"/>
</dbReference>
<feature type="transmembrane region" description="Helical" evidence="12">
    <location>
        <begin position="973"/>
        <end position="996"/>
    </location>
</feature>
<dbReference type="NCBIfam" id="TIGR01494">
    <property type="entry name" value="ATPase_P-type"/>
    <property type="match status" value="2"/>
</dbReference>
<dbReference type="InterPro" id="IPR036412">
    <property type="entry name" value="HAD-like_sf"/>
</dbReference>
<proteinExistence type="inferred from homology"/>
<comment type="subcellular location">
    <subcellularLocation>
        <location evidence="1">Endomembrane system</location>
        <topology evidence="1">Multi-pass membrane protein</topology>
    </subcellularLocation>
</comment>
<evidence type="ECO:0000313" key="14">
    <source>
        <dbReference type="EMBL" id="SON53938.1"/>
    </source>
</evidence>
<evidence type="ECO:0000256" key="11">
    <source>
        <dbReference type="SAM" id="MobiDB-lite"/>
    </source>
</evidence>
<keyword evidence="8" id="KW-1278">Translocase</keyword>
<dbReference type="InterPro" id="IPR050510">
    <property type="entry name" value="Cation_transp_ATPase_P-type"/>
</dbReference>
<dbReference type="AlphaFoldDB" id="A0A2C9D198"/>
<dbReference type="Gene3D" id="2.70.150.10">
    <property type="entry name" value="Calcium-transporting ATPase, cytoplasmic transduction domain A"/>
    <property type="match status" value="1"/>
</dbReference>
<protein>
    <submittedName>
        <fullName evidence="14">Calcium-transporting ATPase</fullName>
        <ecNumber evidence="14">3.6.3.8</ecNumber>
    </submittedName>
</protein>
<evidence type="ECO:0000256" key="5">
    <source>
        <dbReference type="ARBA" id="ARBA00022741"/>
    </source>
</evidence>
<dbReference type="GO" id="GO:0005886">
    <property type="term" value="C:plasma membrane"/>
    <property type="evidence" value="ECO:0007669"/>
    <property type="project" value="TreeGrafter"/>
</dbReference>
<feature type="transmembrane region" description="Helical" evidence="12">
    <location>
        <begin position="400"/>
        <end position="424"/>
    </location>
</feature>
<evidence type="ECO:0000256" key="7">
    <source>
        <dbReference type="ARBA" id="ARBA00022842"/>
    </source>
</evidence>
<dbReference type="GO" id="GO:0016887">
    <property type="term" value="F:ATP hydrolysis activity"/>
    <property type="evidence" value="ECO:0007669"/>
    <property type="project" value="InterPro"/>
</dbReference>
<dbReference type="SUPFAM" id="SSF56784">
    <property type="entry name" value="HAD-like"/>
    <property type="match status" value="1"/>
</dbReference>
<evidence type="ECO:0000256" key="3">
    <source>
        <dbReference type="ARBA" id="ARBA00022553"/>
    </source>
</evidence>
<dbReference type="GO" id="GO:1990573">
    <property type="term" value="P:potassium ion import across plasma membrane"/>
    <property type="evidence" value="ECO:0007669"/>
    <property type="project" value="TreeGrafter"/>
</dbReference>
<dbReference type="Pfam" id="PF00122">
    <property type="entry name" value="E1-E2_ATPase"/>
    <property type="match status" value="1"/>
</dbReference>
<evidence type="ECO:0000256" key="1">
    <source>
        <dbReference type="ARBA" id="ARBA00004127"/>
    </source>
</evidence>
<evidence type="ECO:0000256" key="6">
    <source>
        <dbReference type="ARBA" id="ARBA00022840"/>
    </source>
</evidence>
<dbReference type="PROSITE" id="PS00154">
    <property type="entry name" value="ATPASE_E1_E2"/>
    <property type="match status" value="1"/>
</dbReference>
<keyword evidence="7" id="KW-0460">Magnesium</keyword>
<dbReference type="SUPFAM" id="SSF81653">
    <property type="entry name" value="Calcium ATPase, transduction domain A"/>
    <property type="match status" value="1"/>
</dbReference>
<gene>
    <name evidence="14" type="primary">yloB</name>
    <name evidence="14" type="ORF">HDIA_0397</name>
</gene>
<keyword evidence="4 12" id="KW-0812">Transmembrane</keyword>
<dbReference type="SUPFAM" id="SSF81660">
    <property type="entry name" value="Metal cation-transporting ATPase, ATP-binding domain N"/>
    <property type="match status" value="1"/>
</dbReference>
<dbReference type="EC" id="3.6.3.8" evidence="14"/>
<dbReference type="RefSeq" id="WP_099553873.1">
    <property type="nucleotide sequence ID" value="NZ_LT960614.1"/>
</dbReference>
<dbReference type="SMART" id="SM00831">
    <property type="entry name" value="Cation_ATPase_N"/>
    <property type="match status" value="1"/>
</dbReference>
<dbReference type="GO" id="GO:0005391">
    <property type="term" value="F:P-type sodium:potassium-exchanging transporter activity"/>
    <property type="evidence" value="ECO:0007669"/>
    <property type="project" value="TreeGrafter"/>
</dbReference>
<evidence type="ECO:0000259" key="13">
    <source>
        <dbReference type="SMART" id="SM00831"/>
    </source>
</evidence>
<evidence type="ECO:0000313" key="15">
    <source>
        <dbReference type="Proteomes" id="UP000223606"/>
    </source>
</evidence>
<evidence type="ECO:0000256" key="10">
    <source>
        <dbReference type="ARBA" id="ARBA00023136"/>
    </source>
</evidence>
<dbReference type="InterPro" id="IPR001757">
    <property type="entry name" value="P_typ_ATPase"/>
</dbReference>
<dbReference type="Pfam" id="PF00690">
    <property type="entry name" value="Cation_ATPase_N"/>
    <property type="match status" value="1"/>
</dbReference>
<dbReference type="InterPro" id="IPR006068">
    <property type="entry name" value="ATPase_P-typ_cation-transptr_C"/>
</dbReference>
<keyword evidence="10 12" id="KW-0472">Membrane</keyword>
<dbReference type="PRINTS" id="PR00120">
    <property type="entry name" value="HATPASE"/>
</dbReference>
<dbReference type="InterPro" id="IPR059000">
    <property type="entry name" value="ATPase_P-type_domA"/>
</dbReference>
<keyword evidence="14" id="KW-0378">Hydrolase</keyword>
<evidence type="ECO:0000256" key="9">
    <source>
        <dbReference type="ARBA" id="ARBA00022989"/>
    </source>
</evidence>
<dbReference type="Gene3D" id="1.20.1110.10">
    <property type="entry name" value="Calcium-transporting ATPase, transmembrane domain"/>
    <property type="match status" value="1"/>
</dbReference>
<dbReference type="GO" id="GO:1902600">
    <property type="term" value="P:proton transmembrane transport"/>
    <property type="evidence" value="ECO:0007669"/>
    <property type="project" value="TreeGrafter"/>
</dbReference>
<dbReference type="Pfam" id="PF00689">
    <property type="entry name" value="Cation_ATPase_C"/>
    <property type="match status" value="1"/>
</dbReference>
<keyword evidence="6" id="KW-0067">ATP-binding</keyword>
<keyword evidence="3" id="KW-0597">Phosphoprotein</keyword>
<evidence type="ECO:0000256" key="4">
    <source>
        <dbReference type="ARBA" id="ARBA00022692"/>
    </source>
</evidence>
<feature type="transmembrane region" description="Helical" evidence="12">
    <location>
        <begin position="175"/>
        <end position="196"/>
    </location>
</feature>
<name>A0A2C9D198_9HYPH</name>
<dbReference type="SFLD" id="SFLDS00003">
    <property type="entry name" value="Haloacid_Dehalogenase"/>
    <property type="match status" value="1"/>
</dbReference>
<dbReference type="PRINTS" id="PR00119">
    <property type="entry name" value="CATATPASE"/>
</dbReference>